<keyword evidence="11" id="KW-1185">Reference proteome</keyword>
<feature type="region of interest" description="Disordered" evidence="8">
    <location>
        <begin position="1"/>
        <end position="35"/>
    </location>
</feature>
<feature type="compositionally biased region" description="Pro residues" evidence="8">
    <location>
        <begin position="14"/>
        <end position="24"/>
    </location>
</feature>
<evidence type="ECO:0000256" key="4">
    <source>
        <dbReference type="ARBA" id="ARBA00023015"/>
    </source>
</evidence>
<organism evidence="10 11">
    <name type="scientific">Rhodotorula diobovata</name>
    <dbReference type="NCBI Taxonomy" id="5288"/>
    <lineage>
        <taxon>Eukaryota</taxon>
        <taxon>Fungi</taxon>
        <taxon>Dikarya</taxon>
        <taxon>Basidiomycota</taxon>
        <taxon>Pucciniomycotina</taxon>
        <taxon>Microbotryomycetes</taxon>
        <taxon>Sporidiobolales</taxon>
        <taxon>Sporidiobolaceae</taxon>
        <taxon>Rhodotorula</taxon>
    </lineage>
</organism>
<reference evidence="10 11" key="1">
    <citation type="submission" date="2019-03" db="EMBL/GenBank/DDBJ databases">
        <title>Rhodosporidium diobovatum UCD-FST 08-225 genome sequencing, assembly, and annotation.</title>
        <authorList>
            <person name="Fakankun I.U."/>
            <person name="Fristensky B."/>
            <person name="Levin D.B."/>
        </authorList>
    </citation>
    <scope>NUCLEOTIDE SEQUENCE [LARGE SCALE GENOMIC DNA]</scope>
    <source>
        <strain evidence="10 11">UCD-FST 08-225</strain>
    </source>
</reference>
<comment type="caution">
    <text evidence="10">The sequence shown here is derived from an EMBL/GenBank/DDBJ whole genome shotgun (WGS) entry which is preliminary data.</text>
</comment>
<feature type="region of interest" description="Disordered" evidence="8">
    <location>
        <begin position="76"/>
        <end position="127"/>
    </location>
</feature>
<evidence type="ECO:0000256" key="8">
    <source>
        <dbReference type="SAM" id="MobiDB-lite"/>
    </source>
</evidence>
<keyword evidence="3" id="KW-0862">Zinc</keyword>
<evidence type="ECO:0000256" key="3">
    <source>
        <dbReference type="ARBA" id="ARBA00022833"/>
    </source>
</evidence>
<feature type="compositionally biased region" description="Polar residues" evidence="8">
    <location>
        <begin position="222"/>
        <end position="237"/>
    </location>
</feature>
<evidence type="ECO:0000313" key="10">
    <source>
        <dbReference type="EMBL" id="TNY22741.1"/>
    </source>
</evidence>
<evidence type="ECO:0000313" key="11">
    <source>
        <dbReference type="Proteomes" id="UP000311382"/>
    </source>
</evidence>
<dbReference type="EMBL" id="SOZI01000020">
    <property type="protein sequence ID" value="TNY22741.1"/>
    <property type="molecule type" value="Genomic_DNA"/>
</dbReference>
<evidence type="ECO:0000256" key="5">
    <source>
        <dbReference type="ARBA" id="ARBA00023125"/>
    </source>
</evidence>
<dbReference type="PANTHER" id="PTHR31986:SF7">
    <property type="entry name" value="REGULATOR OF DRUG SENSITIVITY 2"/>
    <property type="match status" value="1"/>
</dbReference>
<sequence length="510" mass="54437">MSATSAPGSSTSGPTPPAPSAPPPAKKKRRSKVDSACRFCRRSHMQCSGERPCARCIKREIAHLCTDEPIAGLEPAQAQTQAQGQASGQPSSQAAQQQQQQQPTPVPPPPPALSVTQSGNVDANGGAGAADMLNTLGLDMGDSLGGGTSAGPQLGGHNAFASLMQDNLFGQGSAGAENMYGASTQGGQQSNMFTPDFNLAMVRPGCPRAGLGLSEFLQSLNDPPLYTSDQQAAQQPQHIGGLPINTDTGLNVPPEHASTAADPKDKGKSTGPSVPGSPINKTERFLLTAADQKDGSRSDRLARVIHAKFEAGLLRPYNHVAGYTRLMKWMADNMSASSRQRTLHTLSEFRPTFRAIASGLTDLDLVFIEEAFERLLLDYDRVFSSMGIPSCLWRRTGEIYKGNKEFAALVGVPIEHLQGGKLAIYELMAEESAVNYWEKYGNIAFDSGQKAVLTSCVLINQSILSRKRRKAGADKGKIAEEAMVSACFSFTIRRDSYGIPSLIVGNFIRL</sequence>
<dbReference type="Gene3D" id="4.10.240.10">
    <property type="entry name" value="Zn(2)-C6 fungal-type DNA-binding domain"/>
    <property type="match status" value="1"/>
</dbReference>
<dbReference type="SMART" id="SM00066">
    <property type="entry name" value="GAL4"/>
    <property type="match status" value="1"/>
</dbReference>
<evidence type="ECO:0000256" key="1">
    <source>
        <dbReference type="ARBA" id="ARBA00004123"/>
    </source>
</evidence>
<feature type="compositionally biased region" description="Low complexity" evidence="8">
    <location>
        <begin position="76"/>
        <end position="103"/>
    </location>
</feature>
<dbReference type="InterPro" id="IPR056751">
    <property type="entry name" value="PAS_13"/>
</dbReference>
<proteinExistence type="predicted"/>
<dbReference type="InterPro" id="IPR053045">
    <property type="entry name" value="Zinc_cluster_trans_reg"/>
</dbReference>
<dbReference type="InterPro" id="IPR001138">
    <property type="entry name" value="Zn2Cys6_DnaBD"/>
</dbReference>
<dbReference type="Pfam" id="PF24990">
    <property type="entry name" value="PAS_13"/>
    <property type="match status" value="1"/>
</dbReference>
<evidence type="ECO:0000256" key="7">
    <source>
        <dbReference type="ARBA" id="ARBA00023242"/>
    </source>
</evidence>
<accession>A0A5C5G4B2</accession>
<dbReference type="GO" id="GO:0008270">
    <property type="term" value="F:zinc ion binding"/>
    <property type="evidence" value="ECO:0007669"/>
    <property type="project" value="InterPro"/>
</dbReference>
<keyword evidence="4" id="KW-0805">Transcription regulation</keyword>
<evidence type="ECO:0000256" key="2">
    <source>
        <dbReference type="ARBA" id="ARBA00022723"/>
    </source>
</evidence>
<dbReference type="GO" id="GO:0000981">
    <property type="term" value="F:DNA-binding transcription factor activity, RNA polymerase II-specific"/>
    <property type="evidence" value="ECO:0007669"/>
    <property type="project" value="InterPro"/>
</dbReference>
<feature type="compositionally biased region" description="Low complexity" evidence="8">
    <location>
        <begin position="113"/>
        <end position="127"/>
    </location>
</feature>
<keyword evidence="6" id="KW-0804">Transcription</keyword>
<evidence type="ECO:0000259" key="9">
    <source>
        <dbReference type="PROSITE" id="PS50048"/>
    </source>
</evidence>
<dbReference type="PANTHER" id="PTHR31986">
    <property type="entry name" value="REGULATOR OF DRUG SENSITIVITY 2"/>
    <property type="match status" value="1"/>
</dbReference>
<dbReference type="Pfam" id="PF00172">
    <property type="entry name" value="Zn_clus"/>
    <property type="match status" value="1"/>
</dbReference>
<dbReference type="OrthoDB" id="65716at2759"/>
<keyword evidence="7" id="KW-0539">Nucleus</keyword>
<comment type="subcellular location">
    <subcellularLocation>
        <location evidence="1">Nucleus</location>
    </subcellularLocation>
</comment>
<evidence type="ECO:0000256" key="6">
    <source>
        <dbReference type="ARBA" id="ARBA00023163"/>
    </source>
</evidence>
<name>A0A5C5G4B2_9BASI</name>
<dbReference type="AlphaFoldDB" id="A0A5C5G4B2"/>
<keyword evidence="5" id="KW-0238">DNA-binding</keyword>
<dbReference type="SUPFAM" id="SSF57701">
    <property type="entry name" value="Zn2/Cys6 DNA-binding domain"/>
    <property type="match status" value="1"/>
</dbReference>
<feature type="region of interest" description="Disordered" evidence="8">
    <location>
        <begin position="222"/>
        <end position="282"/>
    </location>
</feature>
<dbReference type="CDD" id="cd00067">
    <property type="entry name" value="GAL4"/>
    <property type="match status" value="1"/>
</dbReference>
<dbReference type="PROSITE" id="PS00463">
    <property type="entry name" value="ZN2_CY6_FUNGAL_1"/>
    <property type="match status" value="1"/>
</dbReference>
<gene>
    <name evidence="10" type="ORF">DMC30DRAFT_408152</name>
</gene>
<protein>
    <recommendedName>
        <fullName evidence="9">Zn(2)-C6 fungal-type domain-containing protein</fullName>
    </recommendedName>
</protein>
<dbReference type="Proteomes" id="UP000311382">
    <property type="component" value="Unassembled WGS sequence"/>
</dbReference>
<dbReference type="PROSITE" id="PS50048">
    <property type="entry name" value="ZN2_CY6_FUNGAL_2"/>
    <property type="match status" value="1"/>
</dbReference>
<dbReference type="STRING" id="5288.A0A5C5G4B2"/>
<feature type="domain" description="Zn(2)-C6 fungal-type" evidence="9">
    <location>
        <begin position="36"/>
        <end position="67"/>
    </location>
</feature>
<dbReference type="GO" id="GO:0000977">
    <property type="term" value="F:RNA polymerase II transcription regulatory region sequence-specific DNA binding"/>
    <property type="evidence" value="ECO:0007669"/>
    <property type="project" value="TreeGrafter"/>
</dbReference>
<keyword evidence="2" id="KW-0479">Metal-binding</keyword>
<dbReference type="GO" id="GO:0005634">
    <property type="term" value="C:nucleus"/>
    <property type="evidence" value="ECO:0007669"/>
    <property type="project" value="UniProtKB-SubCell"/>
</dbReference>
<feature type="compositionally biased region" description="Low complexity" evidence="8">
    <location>
        <begin position="1"/>
        <end position="13"/>
    </location>
</feature>
<dbReference type="InterPro" id="IPR036864">
    <property type="entry name" value="Zn2-C6_fun-type_DNA-bd_sf"/>
</dbReference>